<accession>D1C7M9</accession>
<dbReference type="AlphaFoldDB" id="D1C7M9"/>
<gene>
    <name evidence="2" type="ordered locus">Sthe_0423</name>
</gene>
<sequence length="59" mass="6991">MAEELNGRSLYDLMLELDRLEEIREDLLELGLRSLDEIEARIDELNRIIDEADDELDEE</sequence>
<feature type="coiled-coil region" evidence="1">
    <location>
        <begin position="10"/>
        <end position="55"/>
    </location>
</feature>
<organism evidence="2 3">
    <name type="scientific">Sphaerobacter thermophilus (strain ATCC 49802 / DSM 20745 / KCCM 41009 / NCIMB 13125 / S 6022)</name>
    <dbReference type="NCBI Taxonomy" id="479434"/>
    <lineage>
        <taxon>Bacteria</taxon>
        <taxon>Pseudomonadati</taxon>
        <taxon>Thermomicrobiota</taxon>
        <taxon>Thermomicrobia</taxon>
        <taxon>Sphaerobacterales</taxon>
        <taxon>Sphaerobacterineae</taxon>
        <taxon>Sphaerobacteraceae</taxon>
        <taxon>Sphaerobacter</taxon>
    </lineage>
</organism>
<dbReference type="HOGENOM" id="CLU_2958454_0_0_0"/>
<reference evidence="3" key="1">
    <citation type="submission" date="2009-11" db="EMBL/GenBank/DDBJ databases">
        <title>The complete chromosome 1 of Sphaerobacter thermophilus DSM 20745.</title>
        <authorList>
            <person name="Lucas S."/>
            <person name="Copeland A."/>
            <person name="Lapidus A."/>
            <person name="Glavina del Rio T."/>
            <person name="Dalin E."/>
            <person name="Tice H."/>
            <person name="Bruce D."/>
            <person name="Goodwin L."/>
            <person name="Pitluck S."/>
            <person name="Kyrpides N."/>
            <person name="Mavromatis K."/>
            <person name="Ivanova N."/>
            <person name="Mikhailova N."/>
            <person name="LaButti K.M."/>
            <person name="Clum A."/>
            <person name="Sun H.I."/>
            <person name="Brettin T."/>
            <person name="Detter J.C."/>
            <person name="Han C."/>
            <person name="Larimer F."/>
            <person name="Land M."/>
            <person name="Hauser L."/>
            <person name="Markowitz V."/>
            <person name="Cheng J.F."/>
            <person name="Hugenholtz P."/>
            <person name="Woyke T."/>
            <person name="Wu D."/>
            <person name="Steenblock K."/>
            <person name="Schneider S."/>
            <person name="Pukall R."/>
            <person name="Goeker M."/>
            <person name="Klenk H.P."/>
            <person name="Eisen J.A."/>
        </authorList>
    </citation>
    <scope>NUCLEOTIDE SEQUENCE [LARGE SCALE GENOMIC DNA]</scope>
    <source>
        <strain evidence="3">ATCC 49802 / DSM 20745 / S 6022</strain>
    </source>
</reference>
<reference evidence="2 3" key="2">
    <citation type="journal article" date="2010" name="Stand. Genomic Sci.">
        <title>Complete genome sequence of Desulfohalobium retbaense type strain (HR(100)).</title>
        <authorList>
            <person name="Spring S."/>
            <person name="Nolan M."/>
            <person name="Lapidus A."/>
            <person name="Glavina Del Rio T."/>
            <person name="Copeland A."/>
            <person name="Tice H."/>
            <person name="Cheng J.F."/>
            <person name="Lucas S."/>
            <person name="Land M."/>
            <person name="Chen F."/>
            <person name="Bruce D."/>
            <person name="Goodwin L."/>
            <person name="Pitluck S."/>
            <person name="Ivanova N."/>
            <person name="Mavromatis K."/>
            <person name="Mikhailova N."/>
            <person name="Pati A."/>
            <person name="Chen A."/>
            <person name="Palaniappan K."/>
            <person name="Hauser L."/>
            <person name="Chang Y.J."/>
            <person name="Jeffries C.D."/>
            <person name="Munk C."/>
            <person name="Kiss H."/>
            <person name="Chain P."/>
            <person name="Han C."/>
            <person name="Brettin T."/>
            <person name="Detter J.C."/>
            <person name="Schuler E."/>
            <person name="Goker M."/>
            <person name="Rohde M."/>
            <person name="Bristow J."/>
            <person name="Eisen J.A."/>
            <person name="Markowitz V."/>
            <person name="Hugenholtz P."/>
            <person name="Kyrpides N.C."/>
            <person name="Klenk H.P."/>
        </authorList>
    </citation>
    <scope>NUCLEOTIDE SEQUENCE [LARGE SCALE GENOMIC DNA]</scope>
    <source>
        <strain evidence="3">ATCC 49802 / DSM 20745 / S 6022</strain>
    </source>
</reference>
<dbReference type="RefSeq" id="WP_012870909.1">
    <property type="nucleotide sequence ID" value="NC_013523.1"/>
</dbReference>
<proteinExistence type="predicted"/>
<evidence type="ECO:0000313" key="2">
    <source>
        <dbReference type="EMBL" id="ACZ37862.1"/>
    </source>
</evidence>
<keyword evidence="1" id="KW-0175">Coiled coil</keyword>
<dbReference type="Proteomes" id="UP000002027">
    <property type="component" value="Chromosome 1"/>
</dbReference>
<protein>
    <submittedName>
        <fullName evidence="2">Uncharacterized protein</fullName>
    </submittedName>
</protein>
<keyword evidence="3" id="KW-1185">Reference proteome</keyword>
<dbReference type="InParanoid" id="D1C7M9"/>
<evidence type="ECO:0000256" key="1">
    <source>
        <dbReference type="SAM" id="Coils"/>
    </source>
</evidence>
<name>D1C7M9_SPHTD</name>
<evidence type="ECO:0000313" key="3">
    <source>
        <dbReference type="Proteomes" id="UP000002027"/>
    </source>
</evidence>
<dbReference type="KEGG" id="sti:Sthe_0423"/>
<dbReference type="EMBL" id="CP001823">
    <property type="protein sequence ID" value="ACZ37862.1"/>
    <property type="molecule type" value="Genomic_DNA"/>
</dbReference>